<keyword evidence="2" id="KW-1185">Reference proteome</keyword>
<comment type="caution">
    <text evidence="1">The sequence shown here is derived from an EMBL/GenBank/DDBJ whole genome shotgun (WGS) entry which is preliminary data.</text>
</comment>
<sequence>MAITEYLVTDDLTVLLGLISVSVFLLQNLYKPQPLVHPILLGRQSEAGRVRNPKESAVYRNYGTGLMGRFPLRPDKDVHFVSGFLKADFESPRTLWSTKITNAQLKERVRAFSAGLAQLLPEESNVLLLLNDGIEFLIADLAISTSSFISITLTSPKLLTRVLEDHPPSAIITDASFLPHVLELVYDARDSHHKIIVVGQQAGNMHPKSAAAAEIIGWADVEAQGAQITSTAPVRQSECKKMLLVPMLDAEGTLTGPSEPITVAFYELPTGELQGVQFSSENFTAGVTATRALFPPSNSLSSLDTIVSAHSLSTPFGRAVAYTALFEGTSFATLPSTKLFHVEEEPKNDVADLMTVTSLPIPTPTVAFLKPGHAQALGSDIVSRAKKTSWFYPLAWRHKFAGVTEGFVTKDSLWDRTVFDHARAKVMGELGSTLKTVIIGGGPLELAALTPIRIALSVPVVNVHTHATTAGPLFATQALDLQILPSDSNALAHVGAPSVNVEAKLVGVDDEVVEGGGDPVGEVLVRGPPVGTLLGSEGREEEWVSTGERGSVLTNGAFRMLAA</sequence>
<dbReference type="Proteomes" id="UP000790377">
    <property type="component" value="Unassembled WGS sequence"/>
</dbReference>
<organism evidence="1 2">
    <name type="scientific">Hygrophoropsis aurantiaca</name>
    <dbReference type="NCBI Taxonomy" id="72124"/>
    <lineage>
        <taxon>Eukaryota</taxon>
        <taxon>Fungi</taxon>
        <taxon>Dikarya</taxon>
        <taxon>Basidiomycota</taxon>
        <taxon>Agaricomycotina</taxon>
        <taxon>Agaricomycetes</taxon>
        <taxon>Agaricomycetidae</taxon>
        <taxon>Boletales</taxon>
        <taxon>Coniophorineae</taxon>
        <taxon>Hygrophoropsidaceae</taxon>
        <taxon>Hygrophoropsis</taxon>
    </lineage>
</organism>
<dbReference type="EMBL" id="MU267594">
    <property type="protein sequence ID" value="KAH7916000.1"/>
    <property type="molecule type" value="Genomic_DNA"/>
</dbReference>
<evidence type="ECO:0000313" key="1">
    <source>
        <dbReference type="EMBL" id="KAH7916000.1"/>
    </source>
</evidence>
<name>A0ACB8ARN1_9AGAM</name>
<gene>
    <name evidence="1" type="ORF">BJ138DRAFT_763261</name>
</gene>
<reference evidence="1" key="1">
    <citation type="journal article" date="2021" name="New Phytol.">
        <title>Evolutionary innovations through gain and loss of genes in the ectomycorrhizal Boletales.</title>
        <authorList>
            <person name="Wu G."/>
            <person name="Miyauchi S."/>
            <person name="Morin E."/>
            <person name="Kuo A."/>
            <person name="Drula E."/>
            <person name="Varga T."/>
            <person name="Kohler A."/>
            <person name="Feng B."/>
            <person name="Cao Y."/>
            <person name="Lipzen A."/>
            <person name="Daum C."/>
            <person name="Hundley H."/>
            <person name="Pangilinan J."/>
            <person name="Johnson J."/>
            <person name="Barry K."/>
            <person name="LaButti K."/>
            <person name="Ng V."/>
            <person name="Ahrendt S."/>
            <person name="Min B."/>
            <person name="Choi I.G."/>
            <person name="Park H."/>
            <person name="Plett J.M."/>
            <person name="Magnuson J."/>
            <person name="Spatafora J.W."/>
            <person name="Nagy L.G."/>
            <person name="Henrissat B."/>
            <person name="Grigoriev I.V."/>
            <person name="Yang Z.L."/>
            <person name="Xu J."/>
            <person name="Martin F.M."/>
        </authorList>
    </citation>
    <scope>NUCLEOTIDE SEQUENCE</scope>
    <source>
        <strain evidence="1">ATCC 28755</strain>
    </source>
</reference>
<accession>A0ACB8ARN1</accession>
<protein>
    <submittedName>
        <fullName evidence="1">Uncharacterized protein</fullName>
    </submittedName>
</protein>
<evidence type="ECO:0000313" key="2">
    <source>
        <dbReference type="Proteomes" id="UP000790377"/>
    </source>
</evidence>
<proteinExistence type="predicted"/>